<evidence type="ECO:0000313" key="1">
    <source>
        <dbReference type="EMBL" id="MBX25608.1"/>
    </source>
</evidence>
<name>A0A2P2M5W3_RHIMU</name>
<reference evidence="1" key="1">
    <citation type="submission" date="2018-02" db="EMBL/GenBank/DDBJ databases">
        <title>Rhizophora mucronata_Transcriptome.</title>
        <authorList>
            <person name="Meera S.P."/>
            <person name="Sreeshan A."/>
            <person name="Augustine A."/>
        </authorList>
    </citation>
    <scope>NUCLEOTIDE SEQUENCE</scope>
    <source>
        <tissue evidence="1">Leaf</tissue>
    </source>
</reference>
<dbReference type="EMBL" id="GGEC01045124">
    <property type="protein sequence ID" value="MBX25608.1"/>
    <property type="molecule type" value="Transcribed_RNA"/>
</dbReference>
<dbReference type="AlphaFoldDB" id="A0A2P2M5W3"/>
<sequence length="18" mass="2044">MISLEVEVRQQETVSPAQ</sequence>
<proteinExistence type="predicted"/>
<organism evidence="1">
    <name type="scientific">Rhizophora mucronata</name>
    <name type="common">Asiatic mangrove</name>
    <dbReference type="NCBI Taxonomy" id="61149"/>
    <lineage>
        <taxon>Eukaryota</taxon>
        <taxon>Viridiplantae</taxon>
        <taxon>Streptophyta</taxon>
        <taxon>Embryophyta</taxon>
        <taxon>Tracheophyta</taxon>
        <taxon>Spermatophyta</taxon>
        <taxon>Magnoliopsida</taxon>
        <taxon>eudicotyledons</taxon>
        <taxon>Gunneridae</taxon>
        <taxon>Pentapetalae</taxon>
        <taxon>rosids</taxon>
        <taxon>fabids</taxon>
        <taxon>Malpighiales</taxon>
        <taxon>Rhizophoraceae</taxon>
        <taxon>Rhizophora</taxon>
    </lineage>
</organism>
<protein>
    <submittedName>
        <fullName evidence="1">Uncharacterized protein</fullName>
    </submittedName>
</protein>
<accession>A0A2P2M5W3</accession>